<feature type="transmembrane region" description="Helical" evidence="1">
    <location>
        <begin position="44"/>
        <end position="63"/>
    </location>
</feature>
<feature type="transmembrane region" description="Helical" evidence="1">
    <location>
        <begin position="104"/>
        <end position="122"/>
    </location>
</feature>
<feature type="transmembrane region" description="Helical" evidence="1">
    <location>
        <begin position="134"/>
        <end position="154"/>
    </location>
</feature>
<evidence type="ECO:0000313" key="2">
    <source>
        <dbReference type="EMBL" id="PIR99258.1"/>
    </source>
</evidence>
<feature type="transmembrane region" description="Helical" evidence="1">
    <location>
        <begin position="161"/>
        <end position="180"/>
    </location>
</feature>
<keyword evidence="1" id="KW-0812">Transmembrane</keyword>
<dbReference type="AlphaFoldDB" id="A0A2H0VJK4"/>
<gene>
    <name evidence="2" type="ORF">COT87_00395</name>
</gene>
<name>A0A2H0VJK4_9BACT</name>
<accession>A0A2H0VJK4</accession>
<reference evidence="3" key="1">
    <citation type="submission" date="2017-09" db="EMBL/GenBank/DDBJ databases">
        <title>Depth-based differentiation of microbial function through sediment-hosted aquifers and enrichment of novel symbionts in the deep terrestrial subsurface.</title>
        <authorList>
            <person name="Probst A.J."/>
            <person name="Ladd B."/>
            <person name="Jarett J.K."/>
            <person name="Geller-Mcgrath D.E."/>
            <person name="Sieber C.M.K."/>
            <person name="Emerson J.B."/>
            <person name="Anantharaman K."/>
            <person name="Thomas B.C."/>
            <person name="Malmstrom R."/>
            <person name="Stieglmeier M."/>
            <person name="Klingl A."/>
            <person name="Woyke T."/>
            <person name="Ryan C.M."/>
            <person name="Banfield J.F."/>
        </authorList>
    </citation>
    <scope>NUCLEOTIDE SEQUENCE [LARGE SCALE GENOMIC DNA]</scope>
</reference>
<keyword evidence="1" id="KW-1133">Transmembrane helix</keyword>
<dbReference type="Proteomes" id="UP000230796">
    <property type="component" value="Unassembled WGS sequence"/>
</dbReference>
<keyword evidence="1" id="KW-0472">Membrane</keyword>
<comment type="caution">
    <text evidence="2">The sequence shown here is derived from an EMBL/GenBank/DDBJ whole genome shotgun (WGS) entry which is preliminary data.</text>
</comment>
<evidence type="ECO:0000313" key="3">
    <source>
        <dbReference type="Proteomes" id="UP000230796"/>
    </source>
</evidence>
<sequence length="232" mass="26128">MMGFLIIIFVLLTIVLSVLRSRLVYELSATSLLLCSTTKPGIVFYTIIFLPGTIIHELSHWIVAEILQVRTGTITIFPDLEDQHNGQQRLGSVATITTDPFRGFLIGIAPFFIGLLILIVLGRLLSTGISTGFLWWQLVLIIYGIVVMGNSMLISASDRRTWPFILIFFSLITIILYRMRFSPSASIYLLSSNILHSLNLVLGVTAGLNLVMIGWSYSLRRLIEKITRRRIK</sequence>
<protein>
    <submittedName>
        <fullName evidence="2">Uncharacterized protein</fullName>
    </submittedName>
</protein>
<proteinExistence type="predicted"/>
<organism evidence="2 3">
    <name type="scientific">Candidatus Collierbacteria bacterium CG10_big_fil_rev_8_21_14_0_10_44_9</name>
    <dbReference type="NCBI Taxonomy" id="1974535"/>
    <lineage>
        <taxon>Bacteria</taxon>
        <taxon>Candidatus Collieribacteriota</taxon>
    </lineage>
</organism>
<evidence type="ECO:0000256" key="1">
    <source>
        <dbReference type="SAM" id="Phobius"/>
    </source>
</evidence>
<feature type="transmembrane region" description="Helical" evidence="1">
    <location>
        <begin position="200"/>
        <end position="219"/>
    </location>
</feature>
<dbReference type="EMBL" id="PFAF01000004">
    <property type="protein sequence ID" value="PIR99258.1"/>
    <property type="molecule type" value="Genomic_DNA"/>
</dbReference>